<keyword evidence="10" id="KW-0472">Membrane</keyword>
<name>A0ABU0YGR6_9PROT</name>
<keyword evidence="8" id="KW-0902">Two-component regulatory system</keyword>
<evidence type="ECO:0000313" key="14">
    <source>
        <dbReference type="Proteomes" id="UP001230156"/>
    </source>
</evidence>
<keyword evidence="7 13" id="KW-0067">ATP-binding</keyword>
<dbReference type="Gene3D" id="3.30.565.10">
    <property type="entry name" value="Histidine kinase-like ATPase, C-terminal domain"/>
    <property type="match status" value="1"/>
</dbReference>
<dbReference type="InterPro" id="IPR005467">
    <property type="entry name" value="His_kinase_dom"/>
</dbReference>
<dbReference type="EMBL" id="JAUYVI010000001">
    <property type="protein sequence ID" value="MDQ7246387.1"/>
    <property type="molecule type" value="Genomic_DNA"/>
</dbReference>
<dbReference type="InterPro" id="IPR001789">
    <property type="entry name" value="Sig_transdc_resp-reg_receiver"/>
</dbReference>
<dbReference type="PROSITE" id="PS50110">
    <property type="entry name" value="RESPONSE_REGULATORY"/>
    <property type="match status" value="1"/>
</dbReference>
<feature type="domain" description="Histidine kinase" evidence="11">
    <location>
        <begin position="206"/>
        <end position="430"/>
    </location>
</feature>
<keyword evidence="4" id="KW-0808">Transferase</keyword>
<evidence type="ECO:0000256" key="2">
    <source>
        <dbReference type="ARBA" id="ARBA00012438"/>
    </source>
</evidence>
<feature type="transmembrane region" description="Helical" evidence="10">
    <location>
        <begin position="132"/>
        <end position="150"/>
    </location>
</feature>
<organism evidence="13 14">
    <name type="scientific">Dongia sedimenti</name>
    <dbReference type="NCBI Taxonomy" id="3064282"/>
    <lineage>
        <taxon>Bacteria</taxon>
        <taxon>Pseudomonadati</taxon>
        <taxon>Pseudomonadota</taxon>
        <taxon>Alphaproteobacteria</taxon>
        <taxon>Rhodospirillales</taxon>
        <taxon>Dongiaceae</taxon>
        <taxon>Dongia</taxon>
    </lineage>
</organism>
<dbReference type="Gene3D" id="3.40.50.2300">
    <property type="match status" value="1"/>
</dbReference>
<keyword evidence="10" id="KW-0812">Transmembrane</keyword>
<comment type="catalytic activity">
    <reaction evidence="1">
        <text>ATP + protein L-histidine = ADP + protein N-phospho-L-histidine.</text>
        <dbReference type="EC" id="2.7.13.3"/>
    </reaction>
</comment>
<dbReference type="Pfam" id="PF00512">
    <property type="entry name" value="HisKA"/>
    <property type="match status" value="1"/>
</dbReference>
<evidence type="ECO:0000256" key="7">
    <source>
        <dbReference type="ARBA" id="ARBA00022840"/>
    </source>
</evidence>
<evidence type="ECO:0000259" key="11">
    <source>
        <dbReference type="PROSITE" id="PS50109"/>
    </source>
</evidence>
<dbReference type="Pfam" id="PF02518">
    <property type="entry name" value="HATPase_c"/>
    <property type="match status" value="1"/>
</dbReference>
<dbReference type="Proteomes" id="UP001230156">
    <property type="component" value="Unassembled WGS sequence"/>
</dbReference>
<sequence length="572" mass="62621">MTKRPTFLVSRRMESADSTFRGMASVTADINYFIDYWKGLKLPLDARLTLFRADNFGILARFPASQDGVVTVGTSLQRAVAEAIQRDAPGGDFIGDRFGNYERVGKLPLYISVDVSDDAVFEQWKDWFVSRVPLATLAAAGFIALMLLGVRQARLEARDKAELEAARRAVIRTNEELRGEIANREAAESQVRQMQKMEAIGQLSGGLAHDLNNMLSIIIGSLNVIERRIAKGSTDVTRYIGAALEGAQRAATLTQRLLAFARQQPLAPQVVDVNRFVSDLSDLLRRSLTEAVQMEIVLGGGVWKTSIDVNQLESALLNLTVNARDAMPEGGRLTIETANTSLDPDYAARHPGVPAGQYVLISVTDSGTGMSPETISRAFDPFFTTKAVGRGTGLGLSQVYGFVRQSKGHVKIYSEPGQGTTIKLYLPRFYGSEQEMKDQTKDNTAIPAGSAEETILVVEDESMVRKLSVDSLRELGYTVIEAESAAKALDILTLRDDIDLLFTDIVMPEINGRNLADRARLIHPELKVLFTTGYTRNAVVHNGVLDPGVQLLTKPFSLEQLATAIRTALLAD</sequence>
<keyword evidence="10" id="KW-1133">Transmembrane helix</keyword>
<proteinExistence type="predicted"/>
<dbReference type="Pfam" id="PF00072">
    <property type="entry name" value="Response_reg"/>
    <property type="match status" value="1"/>
</dbReference>
<dbReference type="InterPro" id="IPR003594">
    <property type="entry name" value="HATPase_dom"/>
</dbReference>
<evidence type="ECO:0000256" key="5">
    <source>
        <dbReference type="ARBA" id="ARBA00022741"/>
    </source>
</evidence>
<dbReference type="InterPro" id="IPR011006">
    <property type="entry name" value="CheY-like_superfamily"/>
</dbReference>
<dbReference type="SMART" id="SM00387">
    <property type="entry name" value="HATPase_c"/>
    <property type="match status" value="1"/>
</dbReference>
<gene>
    <name evidence="13" type="ORF">Q8A70_01855</name>
</gene>
<dbReference type="RefSeq" id="WP_379953771.1">
    <property type="nucleotide sequence ID" value="NZ_JAUYVI010000001.1"/>
</dbReference>
<accession>A0ABU0YGR6</accession>
<dbReference type="SUPFAM" id="SSF55874">
    <property type="entry name" value="ATPase domain of HSP90 chaperone/DNA topoisomerase II/histidine kinase"/>
    <property type="match status" value="1"/>
</dbReference>
<dbReference type="PANTHER" id="PTHR43065">
    <property type="entry name" value="SENSOR HISTIDINE KINASE"/>
    <property type="match status" value="1"/>
</dbReference>
<evidence type="ECO:0000313" key="13">
    <source>
        <dbReference type="EMBL" id="MDQ7246387.1"/>
    </source>
</evidence>
<evidence type="ECO:0000256" key="3">
    <source>
        <dbReference type="ARBA" id="ARBA00022553"/>
    </source>
</evidence>
<dbReference type="SUPFAM" id="SSF52172">
    <property type="entry name" value="CheY-like"/>
    <property type="match status" value="1"/>
</dbReference>
<keyword evidence="3 9" id="KW-0597">Phosphoprotein</keyword>
<dbReference type="InterPro" id="IPR036890">
    <property type="entry name" value="HATPase_C_sf"/>
</dbReference>
<comment type="caution">
    <text evidence="13">The sequence shown here is derived from an EMBL/GenBank/DDBJ whole genome shotgun (WGS) entry which is preliminary data.</text>
</comment>
<dbReference type="InterPro" id="IPR004358">
    <property type="entry name" value="Sig_transdc_His_kin-like_C"/>
</dbReference>
<keyword evidence="5" id="KW-0547">Nucleotide-binding</keyword>
<dbReference type="CDD" id="cd16919">
    <property type="entry name" value="HATPase_CckA-like"/>
    <property type="match status" value="1"/>
</dbReference>
<dbReference type="CDD" id="cd12915">
    <property type="entry name" value="PDC2_DGC_like"/>
    <property type="match status" value="1"/>
</dbReference>
<dbReference type="GO" id="GO:0005524">
    <property type="term" value="F:ATP binding"/>
    <property type="evidence" value="ECO:0007669"/>
    <property type="project" value="UniProtKB-KW"/>
</dbReference>
<dbReference type="SMART" id="SM00448">
    <property type="entry name" value="REC"/>
    <property type="match status" value="1"/>
</dbReference>
<dbReference type="EC" id="2.7.13.3" evidence="2"/>
<evidence type="ECO:0000259" key="12">
    <source>
        <dbReference type="PROSITE" id="PS50110"/>
    </source>
</evidence>
<dbReference type="InterPro" id="IPR036097">
    <property type="entry name" value="HisK_dim/P_sf"/>
</dbReference>
<dbReference type="PANTHER" id="PTHR43065:SF46">
    <property type="entry name" value="C4-DICARBOXYLATE TRANSPORT SENSOR PROTEIN DCTB"/>
    <property type="match status" value="1"/>
</dbReference>
<dbReference type="CDD" id="cd00082">
    <property type="entry name" value="HisKA"/>
    <property type="match status" value="1"/>
</dbReference>
<feature type="modified residue" description="4-aspartylphosphate" evidence="9">
    <location>
        <position position="504"/>
    </location>
</feature>
<keyword evidence="6" id="KW-0418">Kinase</keyword>
<keyword evidence="14" id="KW-1185">Reference proteome</keyword>
<dbReference type="InterPro" id="IPR003661">
    <property type="entry name" value="HisK_dim/P_dom"/>
</dbReference>
<dbReference type="CDD" id="cd18161">
    <property type="entry name" value="REC_hyHK_blue-like"/>
    <property type="match status" value="1"/>
</dbReference>
<evidence type="ECO:0000256" key="1">
    <source>
        <dbReference type="ARBA" id="ARBA00000085"/>
    </source>
</evidence>
<evidence type="ECO:0000256" key="10">
    <source>
        <dbReference type="SAM" id="Phobius"/>
    </source>
</evidence>
<dbReference type="Gene3D" id="1.10.287.130">
    <property type="match status" value="1"/>
</dbReference>
<evidence type="ECO:0000256" key="9">
    <source>
        <dbReference type="PROSITE-ProRule" id="PRU00169"/>
    </source>
</evidence>
<dbReference type="SUPFAM" id="SSF47384">
    <property type="entry name" value="Homodimeric domain of signal transducing histidine kinase"/>
    <property type="match status" value="1"/>
</dbReference>
<dbReference type="PRINTS" id="PR00344">
    <property type="entry name" value="BCTRLSENSOR"/>
</dbReference>
<dbReference type="SMART" id="SM00388">
    <property type="entry name" value="HisKA"/>
    <property type="match status" value="1"/>
</dbReference>
<reference evidence="14" key="1">
    <citation type="submission" date="2023-08" db="EMBL/GenBank/DDBJ databases">
        <title>Rhodospirillaceae gen. nov., a novel taxon isolated from the Yangtze River Yuezi River estuary sludge.</title>
        <authorList>
            <person name="Ruan L."/>
        </authorList>
    </citation>
    <scope>NUCLEOTIDE SEQUENCE [LARGE SCALE GENOMIC DNA]</scope>
    <source>
        <strain evidence="14">R-7</strain>
    </source>
</reference>
<dbReference type="PROSITE" id="PS50109">
    <property type="entry name" value="HIS_KIN"/>
    <property type="match status" value="1"/>
</dbReference>
<feature type="domain" description="Response regulatory" evidence="12">
    <location>
        <begin position="454"/>
        <end position="569"/>
    </location>
</feature>
<evidence type="ECO:0000256" key="6">
    <source>
        <dbReference type="ARBA" id="ARBA00022777"/>
    </source>
</evidence>
<protein>
    <recommendedName>
        <fullName evidence="2">histidine kinase</fullName>
        <ecNumber evidence="2">2.7.13.3</ecNumber>
    </recommendedName>
</protein>
<evidence type="ECO:0000256" key="8">
    <source>
        <dbReference type="ARBA" id="ARBA00023012"/>
    </source>
</evidence>
<evidence type="ECO:0000256" key="4">
    <source>
        <dbReference type="ARBA" id="ARBA00022679"/>
    </source>
</evidence>